<evidence type="ECO:0000313" key="1">
    <source>
        <dbReference type="EMBL" id="KAK1141295.1"/>
    </source>
</evidence>
<sequence length="389" mass="42770">MTARVRYEQNSQAPKNVTGKGLLQSFLTIHAVLRLKKDIPGLVRTKERALSDPWIIAAMPIYYPLQSGLTEMLGPSTSAVGVIGAPHPSRCTRTPPFDMMKSTIPSRIWETKRVLITKLYEEEEWPLKQVIKALQSKDFHPSETQLRSRLKKWHVTKPSRKKWSTSKGSTCEAKTAPERSVSQHEAPLSREIATHPHNSLCPGSTSASPPQGLHALATSESPCFPAAGSSVQPFGYTHAMPESGYGFATSRPSHSDRRFSSQPMPNSPGTENEPGGLLYRWPACFDPAGLGVATSAIDPLVSSSSYSRGVPCERNIAPAAFPNERENEQVRIYGTETNFALEGVEDYPAWIRPYNAYTVAYPSPYPSPKVLQPPPWPLGSNIASDGLLY</sequence>
<organism evidence="1 2">
    <name type="scientific">Aspergillus melleus</name>
    <dbReference type="NCBI Taxonomy" id="138277"/>
    <lineage>
        <taxon>Eukaryota</taxon>
        <taxon>Fungi</taxon>
        <taxon>Dikarya</taxon>
        <taxon>Ascomycota</taxon>
        <taxon>Pezizomycotina</taxon>
        <taxon>Eurotiomycetes</taxon>
        <taxon>Eurotiomycetidae</taxon>
        <taxon>Eurotiales</taxon>
        <taxon>Aspergillaceae</taxon>
        <taxon>Aspergillus</taxon>
        <taxon>Aspergillus subgen. Circumdati</taxon>
    </lineage>
</organism>
<name>A0ACC3AUI3_9EURO</name>
<dbReference type="EMBL" id="JAOPJF010000066">
    <property type="protein sequence ID" value="KAK1141295.1"/>
    <property type="molecule type" value="Genomic_DNA"/>
</dbReference>
<reference evidence="1 2" key="1">
    <citation type="journal article" date="2023" name="ACS Omega">
        <title>Identification of the Neoaspergillic Acid Biosynthesis Gene Cluster by Establishing an In Vitro CRISPR-Ribonucleoprotein Genetic System in Aspergillus melleus.</title>
        <authorList>
            <person name="Yuan B."/>
            <person name="Grau M.F."/>
            <person name="Murata R.M."/>
            <person name="Torok T."/>
            <person name="Venkateswaran K."/>
            <person name="Stajich J.E."/>
            <person name="Wang C.C.C."/>
        </authorList>
    </citation>
    <scope>NUCLEOTIDE SEQUENCE [LARGE SCALE GENOMIC DNA]</scope>
    <source>
        <strain evidence="1 2">IMV 1140</strain>
    </source>
</reference>
<comment type="caution">
    <text evidence="1">The sequence shown here is derived from an EMBL/GenBank/DDBJ whole genome shotgun (WGS) entry which is preliminary data.</text>
</comment>
<gene>
    <name evidence="1" type="ORF">N8T08_009199</name>
</gene>
<keyword evidence="2" id="KW-1185">Reference proteome</keyword>
<proteinExistence type="predicted"/>
<protein>
    <submittedName>
        <fullName evidence="1">Uncharacterized protein</fullName>
    </submittedName>
</protein>
<accession>A0ACC3AUI3</accession>
<evidence type="ECO:0000313" key="2">
    <source>
        <dbReference type="Proteomes" id="UP001177260"/>
    </source>
</evidence>
<dbReference type="Proteomes" id="UP001177260">
    <property type="component" value="Unassembled WGS sequence"/>
</dbReference>